<dbReference type="InterPro" id="IPR000210">
    <property type="entry name" value="BTB/POZ_dom"/>
</dbReference>
<name>A0A067QAA8_9AGAM</name>
<sequence>MTATPQSSAAASIDISSSSLARRKDDTFFFDEVVFLVEDTLFKVPRNIFRRESEHFRNMFDIPQSEEVTLEGTCDEHPLVLLGYKAIDFQRFLKVLLPLQYGLIDLSSVEEWVSVLMLSHIWDFPTVKKRAIKNLDSLHIDSMDKATLAAQYEIDGWLHQILDAVARRDPGTELEHVVRIAVDWAIKNAGIRQSLYRPVGTRNGDFIPANTSIQGEEYKRDELYYLSDVVIQVESTIFRVPRELLEYNSAYPLGYLHWHQNRPLDGTDDEHPILLNRLKMDDFRQLLLILFYPGDTTFSELSPGSLMSLLELCTTVQFTSIRTAVADKLEASSEPLFPDLVDSVSFAFKHRDLLTTRLHRSVHDLVRRTQPLKKAELEKLGLDCAIKVVELREGVGFMICCSRGRSRYGCRFDHTVNGHAQVDESERMELDLSSAIFKMFKPGNY</sequence>
<dbReference type="HOGENOM" id="CLU_551071_0_0_1"/>
<dbReference type="Pfam" id="PF00651">
    <property type="entry name" value="BTB"/>
    <property type="match status" value="1"/>
</dbReference>
<dbReference type="AlphaFoldDB" id="A0A067QAA8"/>
<dbReference type="STRING" id="933084.A0A067QAA8"/>
<gene>
    <name evidence="2" type="ORF">JAAARDRAFT_27661</name>
</gene>
<proteinExistence type="predicted"/>
<keyword evidence="3" id="KW-1185">Reference proteome</keyword>
<dbReference type="EMBL" id="KL197709">
    <property type="protein sequence ID" value="KDQ63983.1"/>
    <property type="molecule type" value="Genomic_DNA"/>
</dbReference>
<evidence type="ECO:0000313" key="3">
    <source>
        <dbReference type="Proteomes" id="UP000027265"/>
    </source>
</evidence>
<organism evidence="2 3">
    <name type="scientific">Jaapia argillacea MUCL 33604</name>
    <dbReference type="NCBI Taxonomy" id="933084"/>
    <lineage>
        <taxon>Eukaryota</taxon>
        <taxon>Fungi</taxon>
        <taxon>Dikarya</taxon>
        <taxon>Basidiomycota</taxon>
        <taxon>Agaricomycotina</taxon>
        <taxon>Agaricomycetes</taxon>
        <taxon>Agaricomycetidae</taxon>
        <taxon>Jaapiales</taxon>
        <taxon>Jaapiaceae</taxon>
        <taxon>Jaapia</taxon>
    </lineage>
</organism>
<dbReference type="InParanoid" id="A0A067QAA8"/>
<reference evidence="3" key="1">
    <citation type="journal article" date="2014" name="Proc. Natl. Acad. Sci. U.S.A.">
        <title>Extensive sampling of basidiomycete genomes demonstrates inadequacy of the white-rot/brown-rot paradigm for wood decay fungi.</title>
        <authorList>
            <person name="Riley R."/>
            <person name="Salamov A.A."/>
            <person name="Brown D.W."/>
            <person name="Nagy L.G."/>
            <person name="Floudas D."/>
            <person name="Held B.W."/>
            <person name="Levasseur A."/>
            <person name="Lombard V."/>
            <person name="Morin E."/>
            <person name="Otillar R."/>
            <person name="Lindquist E.A."/>
            <person name="Sun H."/>
            <person name="LaButti K.M."/>
            <person name="Schmutz J."/>
            <person name="Jabbour D."/>
            <person name="Luo H."/>
            <person name="Baker S.E."/>
            <person name="Pisabarro A.G."/>
            <person name="Walton J.D."/>
            <person name="Blanchette R.A."/>
            <person name="Henrissat B."/>
            <person name="Martin F."/>
            <person name="Cullen D."/>
            <person name="Hibbett D.S."/>
            <person name="Grigoriev I.V."/>
        </authorList>
    </citation>
    <scope>NUCLEOTIDE SEQUENCE [LARGE SCALE GENOMIC DNA]</scope>
    <source>
        <strain evidence="3">MUCL 33604</strain>
    </source>
</reference>
<dbReference type="OrthoDB" id="3193844at2759"/>
<dbReference type="PROSITE" id="PS50097">
    <property type="entry name" value="BTB"/>
    <property type="match status" value="1"/>
</dbReference>
<protein>
    <recommendedName>
        <fullName evidence="1">BTB domain-containing protein</fullName>
    </recommendedName>
</protein>
<dbReference type="Proteomes" id="UP000027265">
    <property type="component" value="Unassembled WGS sequence"/>
</dbReference>
<accession>A0A067QAA8</accession>
<dbReference type="Gene3D" id="3.30.710.10">
    <property type="entry name" value="Potassium Channel Kv1.1, Chain A"/>
    <property type="match status" value="1"/>
</dbReference>
<evidence type="ECO:0000313" key="2">
    <source>
        <dbReference type="EMBL" id="KDQ63983.1"/>
    </source>
</evidence>
<evidence type="ECO:0000259" key="1">
    <source>
        <dbReference type="PROSITE" id="PS50097"/>
    </source>
</evidence>
<dbReference type="InterPro" id="IPR011333">
    <property type="entry name" value="SKP1/BTB/POZ_sf"/>
</dbReference>
<feature type="domain" description="BTB" evidence="1">
    <location>
        <begin position="31"/>
        <end position="108"/>
    </location>
</feature>